<dbReference type="Pfam" id="PF06429">
    <property type="entry name" value="Flg_bbr_C"/>
    <property type="match status" value="1"/>
</dbReference>
<dbReference type="EMBL" id="NHRY01000266">
    <property type="protein sequence ID" value="PPQ26792.1"/>
    <property type="molecule type" value="Genomic_DNA"/>
</dbReference>
<evidence type="ECO:0000256" key="4">
    <source>
        <dbReference type="ARBA" id="ARBA00023143"/>
    </source>
</evidence>
<keyword evidence="12" id="KW-1185">Reference proteome</keyword>
<protein>
    <recommendedName>
        <fullName evidence="3 6">Flagellar basal-body rod protein FlgG</fullName>
    </recommendedName>
    <alternativeName>
        <fullName evidence="5 7">Distal rod protein</fullName>
    </alternativeName>
</protein>
<dbReference type="SUPFAM" id="SSF117143">
    <property type="entry name" value="Flagellar hook protein flgE"/>
    <property type="match status" value="1"/>
</dbReference>
<dbReference type="InterPro" id="IPR037925">
    <property type="entry name" value="FlgE/F/G-like"/>
</dbReference>
<name>A0A2S6MWQ2_RHOGL</name>
<keyword evidence="4 7" id="KW-0975">Bacterial flagellum</keyword>
<dbReference type="GO" id="GO:0009426">
    <property type="term" value="C:bacterial-type flagellum basal body, distal rod"/>
    <property type="evidence" value="ECO:0007669"/>
    <property type="project" value="UniProtKB-UniRule"/>
</dbReference>
<comment type="similarity">
    <text evidence="2 7">Belongs to the flagella basal body rod proteins family.</text>
</comment>
<evidence type="ECO:0000256" key="2">
    <source>
        <dbReference type="ARBA" id="ARBA00009677"/>
    </source>
</evidence>
<evidence type="ECO:0000256" key="3">
    <source>
        <dbReference type="ARBA" id="ARBA00017948"/>
    </source>
</evidence>
<proteinExistence type="inferred from homology"/>
<dbReference type="Pfam" id="PF22692">
    <property type="entry name" value="LlgE_F_G_D1"/>
    <property type="match status" value="1"/>
</dbReference>
<dbReference type="OrthoDB" id="9804559at2"/>
<evidence type="ECO:0000313" key="11">
    <source>
        <dbReference type="EMBL" id="PPQ26792.1"/>
    </source>
</evidence>
<dbReference type="RefSeq" id="WP_104522339.1">
    <property type="nucleotide sequence ID" value="NZ_NHRY01000266.1"/>
</dbReference>
<evidence type="ECO:0000256" key="5">
    <source>
        <dbReference type="ARBA" id="ARBA00032912"/>
    </source>
</evidence>
<dbReference type="InterPro" id="IPR053967">
    <property type="entry name" value="LlgE_F_G-like_D1"/>
</dbReference>
<accession>A0A2S6MWQ2</accession>
<dbReference type="AlphaFoldDB" id="A0A2S6MWQ2"/>
<dbReference type="PANTHER" id="PTHR30435">
    <property type="entry name" value="FLAGELLAR PROTEIN"/>
    <property type="match status" value="1"/>
</dbReference>
<gene>
    <name evidence="11" type="ORF">CCS01_29100</name>
</gene>
<comment type="caution">
    <text evidence="11">The sequence shown here is derived from an EMBL/GenBank/DDBJ whole genome shotgun (WGS) entry which is preliminary data.</text>
</comment>
<dbReference type="InterPro" id="IPR012834">
    <property type="entry name" value="FlgG_G_neg"/>
</dbReference>
<dbReference type="NCBIfam" id="TIGR02488">
    <property type="entry name" value="flgG_G_neg"/>
    <property type="match status" value="1"/>
</dbReference>
<keyword evidence="11" id="KW-0969">Cilium</keyword>
<sequence length="261" mass="27213">MRSLDIAGTGMQAQQTNVEVISNNMANMTTTGFKRSRAEFQDLIYQNLRRVGSDSSDSGTIVPSGAQVGLGVKTAAIYRINEQGNLQQTSNSLDLAIQGNGYFQITLPSGQTAYTRDGTFALGADGTIVTADGYTVQPGLQIPTGATGVTINTSGQVQATIAGQTAPQTIGQLQLAVFPNEAGLDAQGGNLFMQTAASGSPVTGNPGSPGFGSVMQGFVETSNVNVVTEITNLITAQRAYEMNSKVITTSDEMLSTLTNLR</sequence>
<evidence type="ECO:0000259" key="10">
    <source>
        <dbReference type="Pfam" id="PF22692"/>
    </source>
</evidence>
<dbReference type="GO" id="GO:0071978">
    <property type="term" value="P:bacterial-type flagellum-dependent swarming motility"/>
    <property type="evidence" value="ECO:0007669"/>
    <property type="project" value="TreeGrafter"/>
</dbReference>
<evidence type="ECO:0000256" key="7">
    <source>
        <dbReference type="RuleBase" id="RU362116"/>
    </source>
</evidence>
<dbReference type="Proteomes" id="UP000239724">
    <property type="component" value="Unassembled WGS sequence"/>
</dbReference>
<evidence type="ECO:0000256" key="6">
    <source>
        <dbReference type="NCBIfam" id="TIGR02488"/>
    </source>
</evidence>
<dbReference type="NCBIfam" id="TIGR03506">
    <property type="entry name" value="FlgEFG_subfam"/>
    <property type="match status" value="2"/>
</dbReference>
<evidence type="ECO:0000256" key="1">
    <source>
        <dbReference type="ARBA" id="ARBA00004117"/>
    </source>
</evidence>
<organism evidence="11 12">
    <name type="scientific">Rhodopila globiformis</name>
    <name type="common">Rhodopseudomonas globiformis</name>
    <dbReference type="NCBI Taxonomy" id="1071"/>
    <lineage>
        <taxon>Bacteria</taxon>
        <taxon>Pseudomonadati</taxon>
        <taxon>Pseudomonadota</taxon>
        <taxon>Alphaproteobacteria</taxon>
        <taxon>Acetobacterales</taxon>
        <taxon>Acetobacteraceae</taxon>
        <taxon>Rhodopila</taxon>
    </lineage>
</organism>
<reference evidence="11 12" key="1">
    <citation type="journal article" date="2018" name="Arch. Microbiol.">
        <title>New insights into the metabolic potential of the phototrophic purple bacterium Rhodopila globiformis DSM 161(T) from its draft genome sequence and evidence for a vanadium-dependent nitrogenase.</title>
        <authorList>
            <person name="Imhoff J.F."/>
            <person name="Rahn T."/>
            <person name="Kunzel S."/>
            <person name="Neulinger S.C."/>
        </authorList>
    </citation>
    <scope>NUCLEOTIDE SEQUENCE [LARGE SCALE GENOMIC DNA]</scope>
    <source>
        <strain evidence="11 12">DSM 161</strain>
    </source>
</reference>
<comment type="subcellular location">
    <subcellularLocation>
        <location evidence="1 7">Bacterial flagellum basal body</location>
    </subcellularLocation>
</comment>
<keyword evidence="11" id="KW-0282">Flagellum</keyword>
<evidence type="ECO:0000313" key="12">
    <source>
        <dbReference type="Proteomes" id="UP000239724"/>
    </source>
</evidence>
<dbReference type="PANTHER" id="PTHR30435:SF19">
    <property type="entry name" value="FLAGELLAR BASAL-BODY ROD PROTEIN FLGG"/>
    <property type="match status" value="1"/>
</dbReference>
<dbReference type="InterPro" id="IPR010930">
    <property type="entry name" value="Flg_bb/hook_C_dom"/>
</dbReference>
<feature type="domain" description="Flagellar hook protein FlgE/F/G-like D1" evidence="10">
    <location>
        <begin position="96"/>
        <end position="159"/>
    </location>
</feature>
<keyword evidence="11" id="KW-0966">Cell projection</keyword>
<comment type="subunit">
    <text evidence="7">The basal body constitutes a major portion of the flagellar organelle and consists of four rings (L,P,S, and M) mounted on a central rod. The rod consists of about 26 subunits of FlgG in the distal portion, and FlgB, FlgC and FlgF are thought to build up the proximal portion of the rod with about 6 subunits each.</text>
</comment>
<dbReference type="InterPro" id="IPR020013">
    <property type="entry name" value="Flagellar_FlgE/F/G"/>
</dbReference>
<dbReference type="Pfam" id="PF00460">
    <property type="entry name" value="Flg_bb_rod"/>
    <property type="match status" value="1"/>
</dbReference>
<feature type="domain" description="Flagellar basal body rod protein N-terminal" evidence="8">
    <location>
        <begin position="4"/>
        <end position="34"/>
    </location>
</feature>
<dbReference type="InterPro" id="IPR001444">
    <property type="entry name" value="Flag_bb_rod_N"/>
</dbReference>
<evidence type="ECO:0000259" key="9">
    <source>
        <dbReference type="Pfam" id="PF06429"/>
    </source>
</evidence>
<feature type="domain" description="Flagellar basal-body/hook protein C-terminal" evidence="9">
    <location>
        <begin position="215"/>
        <end position="260"/>
    </location>
</feature>
<evidence type="ECO:0000259" key="8">
    <source>
        <dbReference type="Pfam" id="PF00460"/>
    </source>
</evidence>